<dbReference type="PANTHER" id="PTHR14492:SF4">
    <property type="entry name" value="CILIOGENESIS AND PLANAR POLARITY EFFECTOR 1"/>
    <property type="match status" value="1"/>
</dbReference>
<name>A0A0B6XVD6_9EUPU</name>
<organism evidence="1">
    <name type="scientific">Arion vulgaris</name>
    <dbReference type="NCBI Taxonomy" id="1028688"/>
    <lineage>
        <taxon>Eukaryota</taxon>
        <taxon>Metazoa</taxon>
        <taxon>Spiralia</taxon>
        <taxon>Lophotrochozoa</taxon>
        <taxon>Mollusca</taxon>
        <taxon>Gastropoda</taxon>
        <taxon>Heterobranchia</taxon>
        <taxon>Euthyneura</taxon>
        <taxon>Panpulmonata</taxon>
        <taxon>Eupulmonata</taxon>
        <taxon>Stylommatophora</taxon>
        <taxon>Helicina</taxon>
        <taxon>Arionoidea</taxon>
        <taxon>Arionidae</taxon>
        <taxon>Arion</taxon>
    </lineage>
</organism>
<dbReference type="AlphaFoldDB" id="A0A0B6XVD6"/>
<protein>
    <submittedName>
        <fullName evidence="1">Uncharacterized protein</fullName>
    </submittedName>
</protein>
<gene>
    <name evidence="1" type="primary">ORF2440</name>
</gene>
<reference evidence="1" key="1">
    <citation type="submission" date="2014-12" db="EMBL/GenBank/DDBJ databases">
        <title>Insight into the proteome of Arion vulgaris.</title>
        <authorList>
            <person name="Aradska J."/>
            <person name="Bulat T."/>
            <person name="Smidak R."/>
            <person name="Sarate P."/>
            <person name="Gangsoo J."/>
            <person name="Sialana F."/>
            <person name="Bilban M."/>
            <person name="Lubec G."/>
        </authorList>
    </citation>
    <scope>NUCLEOTIDE SEQUENCE</scope>
    <source>
        <tissue evidence="1">Skin</tissue>
    </source>
</reference>
<accession>A0A0B6XVD6</accession>
<feature type="non-terminal residue" evidence="1">
    <location>
        <position position="114"/>
    </location>
</feature>
<proteinExistence type="predicted"/>
<dbReference type="PANTHER" id="PTHR14492">
    <property type="entry name" value="JBTS17"/>
    <property type="match status" value="1"/>
</dbReference>
<dbReference type="EMBL" id="HACG01000988">
    <property type="protein sequence ID" value="CEK47853.1"/>
    <property type="molecule type" value="Transcribed_RNA"/>
</dbReference>
<dbReference type="InterPro" id="IPR028236">
    <property type="entry name" value="CPLANE1"/>
</dbReference>
<sequence length="114" mass="13180">VLSVQSSFRDLCSLVWLLHARDRLSLALRTREKHLSLGVDVENSDQWLTESFVTLQWAVHLVTFSRFLSDEASIYKVVLSLLLDFPSTEDVANILAEYMHDLDNLHPEIQERPE</sequence>
<evidence type="ECO:0000313" key="1">
    <source>
        <dbReference type="EMBL" id="CEK47853.1"/>
    </source>
</evidence>
<feature type="non-terminal residue" evidence="1">
    <location>
        <position position="1"/>
    </location>
</feature>